<keyword evidence="5 10" id="KW-0560">Oxidoreductase</keyword>
<dbReference type="SUPFAM" id="SSF51735">
    <property type="entry name" value="NAD(P)-binding Rossmann-fold domains"/>
    <property type="match status" value="1"/>
</dbReference>
<dbReference type="NCBIfam" id="TIGR01546">
    <property type="entry name" value="GAPDH-II_archae"/>
    <property type="match status" value="1"/>
</dbReference>
<dbReference type="GO" id="GO:0006096">
    <property type="term" value="P:glycolytic process"/>
    <property type="evidence" value="ECO:0007669"/>
    <property type="project" value="UniProtKB-UniRule"/>
</dbReference>
<comment type="subunit">
    <text evidence="3 10 12">Homotetramer.</text>
</comment>
<dbReference type="InterPro" id="IPR020828">
    <property type="entry name" value="GlycerAld_3-P_DH_NAD(P)-bd"/>
</dbReference>
<sequence length="344" mass="38343">MQHYLIPMIGVAINGYGTIGRRVAYGVSIQDDMYVTGIVKNSPDYVTKLASRDFNIYTPDMDKKREFEAHGIRVKGTLDDLLSESDIVVDGTPEGNGEKNLKLYRQYGIKAVLEGGEKSTVVESSFNSYSNYSSSLNKNYVRVVSCNTTALARSVSPLKEKFGVQEVNATIMRRATDPNDNKKGPINAIEPSMSYPSHHAEDLKTVMDGINVETSAVKVPTTLMHVHVINLELKSEPGIDEVISELSKKRRLILINDKEGVNSTAQVMDYARELSRNRSDLYEIAIWKGSINIYKNKVHYIQAVHQESDVIPENIDAIRAMFGMDPDLSRDKTDASLGIKGVEY</sequence>
<dbReference type="InterPro" id="IPR036291">
    <property type="entry name" value="NAD(P)-bd_dom_sf"/>
</dbReference>
<dbReference type="GO" id="GO:0008839">
    <property type="term" value="F:4-hydroxy-tetrahydrodipicolinate reductase"/>
    <property type="evidence" value="ECO:0007669"/>
    <property type="project" value="InterPro"/>
</dbReference>
<comment type="subcellular location">
    <subcellularLocation>
        <location evidence="10 12">Cytoplasm</location>
    </subcellularLocation>
</comment>
<dbReference type="KEGG" id="fai:FAD_0549"/>
<dbReference type="CDD" id="cd18127">
    <property type="entry name" value="GAPDH_II_C"/>
    <property type="match status" value="1"/>
</dbReference>
<feature type="binding site" evidence="10">
    <location>
        <begin position="199"/>
        <end position="200"/>
    </location>
    <ligand>
        <name>D-glyceraldehyde 3-phosphate</name>
        <dbReference type="ChEBI" id="CHEBI:59776"/>
    </ligand>
</feature>
<dbReference type="AlphaFoldDB" id="A0A1V0N2Y8"/>
<protein>
    <recommendedName>
        <fullName evidence="10 12">Glyceraldehyde-3-phosphate dehydrogenase</fullName>
        <shortName evidence="10">GAPDH</shortName>
        <ecNumber evidence="10 12">1.2.1.59</ecNumber>
    </recommendedName>
    <alternativeName>
        <fullName evidence="10">NAD(P)-dependent glyceraldehyde-3-phosphate dehydrogenase</fullName>
    </alternativeName>
</protein>
<dbReference type="InterPro" id="IPR020830">
    <property type="entry name" value="GlycerAld_3-P_DH_AS"/>
</dbReference>
<dbReference type="STRING" id="74969.FAD_0549"/>
<dbReference type="Gene3D" id="3.30.360.10">
    <property type="entry name" value="Dihydrodipicolinate Reductase, domain 2"/>
    <property type="match status" value="1"/>
</dbReference>
<keyword evidence="10 12" id="KW-0963">Cytoplasm</keyword>
<comment type="catalytic activity">
    <reaction evidence="8 10 12">
        <text>D-glyceraldehyde 3-phosphate + phosphate + NADP(+) = (2R)-3-phospho-glyceroyl phosphate + NADPH + H(+)</text>
        <dbReference type="Rhea" id="RHEA:10296"/>
        <dbReference type="ChEBI" id="CHEBI:15378"/>
        <dbReference type="ChEBI" id="CHEBI:43474"/>
        <dbReference type="ChEBI" id="CHEBI:57604"/>
        <dbReference type="ChEBI" id="CHEBI:57783"/>
        <dbReference type="ChEBI" id="CHEBI:58349"/>
        <dbReference type="ChEBI" id="CHEBI:59776"/>
        <dbReference type="EC" id="1.2.1.59"/>
    </reaction>
</comment>
<dbReference type="InterPro" id="IPR020829">
    <property type="entry name" value="GlycerAld_3-P_DH_cat"/>
</dbReference>
<evidence type="ECO:0000256" key="6">
    <source>
        <dbReference type="ARBA" id="ARBA00023027"/>
    </source>
</evidence>
<dbReference type="GO" id="GO:0051287">
    <property type="term" value="F:NAD binding"/>
    <property type="evidence" value="ECO:0007669"/>
    <property type="project" value="UniProtKB-UniRule"/>
</dbReference>
<name>A0A1V0N2Y8_9ARCH</name>
<feature type="binding site" evidence="10">
    <location>
        <begin position="18"/>
        <end position="19"/>
    </location>
    <ligand>
        <name>NAD(+)</name>
        <dbReference type="ChEBI" id="CHEBI:57540"/>
    </ligand>
</feature>
<dbReference type="GO" id="GO:0050661">
    <property type="term" value="F:NADP binding"/>
    <property type="evidence" value="ECO:0007669"/>
    <property type="project" value="UniProtKB-UniRule"/>
</dbReference>
<feature type="region of interest" description="Disordered" evidence="13">
    <location>
        <begin position="175"/>
        <end position="194"/>
    </location>
</feature>
<evidence type="ECO:0000256" key="5">
    <source>
        <dbReference type="ARBA" id="ARBA00023002"/>
    </source>
</evidence>
<keyword evidence="4 10" id="KW-0521">NADP</keyword>
<comment type="pathway">
    <text evidence="1 10 12">Carbohydrate degradation; glycolysis; pyruvate from D-glyceraldehyde 3-phosphate: step 1/5.</text>
</comment>
<dbReference type="GO" id="GO:0005737">
    <property type="term" value="C:cytoplasm"/>
    <property type="evidence" value="ECO:0007669"/>
    <property type="project" value="UniProtKB-SubCell"/>
</dbReference>
<evidence type="ECO:0000256" key="12">
    <source>
        <dbReference type="RuleBase" id="RU003388"/>
    </source>
</evidence>
<reference evidence="15 16" key="1">
    <citation type="submission" date="2011-10" db="EMBL/GenBank/DDBJ databases">
        <title>Metabolic and evolutionary patterns in the extreme acidophile Ferroplasma acidiphilum.</title>
        <authorList>
            <person name="Golyshina O.V."/>
            <person name="Kozyavkin S.A."/>
            <person name="Tatusov R.L."/>
            <person name="Slesarev A.I."/>
            <person name="Golyshin P.N."/>
        </authorList>
    </citation>
    <scope>NUCLEOTIDE SEQUENCE [LARGE SCALE GENOMIC DNA]</scope>
    <source>
        <strain evidence="16">Y</strain>
    </source>
</reference>
<dbReference type="Gene3D" id="3.40.50.720">
    <property type="entry name" value="NAD(P)-binding Rossmann-like Domain"/>
    <property type="match status" value="1"/>
</dbReference>
<evidence type="ECO:0000256" key="7">
    <source>
        <dbReference type="ARBA" id="ARBA00023152"/>
    </source>
</evidence>
<feature type="binding site" evidence="10">
    <location>
        <position position="116"/>
    </location>
    <ligand>
        <name>NAD(+)</name>
        <dbReference type="ChEBI" id="CHEBI:57540"/>
    </ligand>
</feature>
<dbReference type="GO" id="GO:0047100">
    <property type="term" value="F:glyceraldehyde-3-phosphate dehydrogenase (NADP+) (phosphorylating) activity"/>
    <property type="evidence" value="ECO:0007669"/>
    <property type="project" value="RHEA"/>
</dbReference>
<evidence type="ECO:0000256" key="10">
    <source>
        <dbReference type="HAMAP-Rule" id="MF_00559"/>
    </source>
</evidence>
<dbReference type="Proteomes" id="UP000192050">
    <property type="component" value="Chromosome"/>
</dbReference>
<dbReference type="InterPro" id="IPR000846">
    <property type="entry name" value="DapB_N"/>
</dbReference>
<feature type="binding site" evidence="10">
    <location>
        <position position="306"/>
    </location>
    <ligand>
        <name>NAD(+)</name>
        <dbReference type="ChEBI" id="CHEBI:57540"/>
    </ligand>
</feature>
<evidence type="ECO:0000256" key="4">
    <source>
        <dbReference type="ARBA" id="ARBA00022857"/>
    </source>
</evidence>
<comment type="catalytic activity">
    <reaction evidence="9 10 12">
        <text>D-glyceraldehyde 3-phosphate + phosphate + NAD(+) = (2R)-3-phospho-glyceroyl phosphate + NADH + H(+)</text>
        <dbReference type="Rhea" id="RHEA:10300"/>
        <dbReference type="ChEBI" id="CHEBI:15378"/>
        <dbReference type="ChEBI" id="CHEBI:43474"/>
        <dbReference type="ChEBI" id="CHEBI:57540"/>
        <dbReference type="ChEBI" id="CHEBI:57604"/>
        <dbReference type="ChEBI" id="CHEBI:57945"/>
        <dbReference type="ChEBI" id="CHEBI:59776"/>
        <dbReference type="EC" id="1.2.1.59"/>
    </reaction>
</comment>
<evidence type="ECO:0000256" key="2">
    <source>
        <dbReference type="ARBA" id="ARBA00007406"/>
    </source>
</evidence>
<dbReference type="CDD" id="cd02278">
    <property type="entry name" value="GAPDH_II_N"/>
    <property type="match status" value="1"/>
</dbReference>
<evidence type="ECO:0000313" key="16">
    <source>
        <dbReference type="Proteomes" id="UP000192050"/>
    </source>
</evidence>
<dbReference type="EC" id="1.2.1.59" evidence="10 12"/>
<dbReference type="InterPro" id="IPR020831">
    <property type="entry name" value="GlycerAld/Erythrose_P_DH"/>
</dbReference>
<dbReference type="EMBL" id="CP015363">
    <property type="protein sequence ID" value="ARD84461.1"/>
    <property type="molecule type" value="Genomic_DNA"/>
</dbReference>
<dbReference type="Pfam" id="PF02800">
    <property type="entry name" value="Gp_dh_C"/>
    <property type="match status" value="1"/>
</dbReference>
<dbReference type="SMART" id="SM00846">
    <property type="entry name" value="Gp_dh_N"/>
    <property type="match status" value="1"/>
</dbReference>
<dbReference type="GO" id="GO:0009089">
    <property type="term" value="P:lysine biosynthetic process via diaminopimelate"/>
    <property type="evidence" value="ECO:0007669"/>
    <property type="project" value="InterPro"/>
</dbReference>
<keyword evidence="16" id="KW-1185">Reference proteome</keyword>
<dbReference type="Pfam" id="PF01113">
    <property type="entry name" value="DapB_N"/>
    <property type="match status" value="1"/>
</dbReference>
<dbReference type="SUPFAM" id="SSF55347">
    <property type="entry name" value="Glyceraldehyde-3-phosphate dehydrogenase-like, C-terminal domain"/>
    <property type="match status" value="1"/>
</dbReference>
<evidence type="ECO:0000256" key="9">
    <source>
        <dbReference type="ARBA" id="ARBA00048853"/>
    </source>
</evidence>
<feature type="active site" description="Nucleophile" evidence="10 11">
    <location>
        <position position="146"/>
    </location>
</feature>
<evidence type="ECO:0000256" key="3">
    <source>
        <dbReference type="ARBA" id="ARBA00011881"/>
    </source>
</evidence>
<organism evidence="15 16">
    <name type="scientific">Ferroplasma acidiphilum</name>
    <dbReference type="NCBI Taxonomy" id="74969"/>
    <lineage>
        <taxon>Archaea</taxon>
        <taxon>Methanobacteriati</taxon>
        <taxon>Thermoplasmatota</taxon>
        <taxon>Thermoplasmata</taxon>
        <taxon>Thermoplasmatales</taxon>
        <taxon>Ferroplasmaceae</taxon>
        <taxon>Ferroplasma</taxon>
    </lineage>
</organism>
<feature type="binding site" evidence="10">
    <location>
        <begin position="145"/>
        <end position="147"/>
    </location>
    <ligand>
        <name>D-glyceraldehyde 3-phosphate</name>
        <dbReference type="ChEBI" id="CHEBI:59776"/>
    </ligand>
</feature>
<dbReference type="PIRSF" id="PIRSF000149">
    <property type="entry name" value="GAP_DH"/>
    <property type="match status" value="1"/>
</dbReference>
<evidence type="ECO:0000256" key="11">
    <source>
        <dbReference type="PIRSR" id="PIRSR000149-1"/>
    </source>
</evidence>
<evidence type="ECO:0000256" key="13">
    <source>
        <dbReference type="SAM" id="MobiDB-lite"/>
    </source>
</evidence>
<proteinExistence type="inferred from homology"/>
<dbReference type="NCBIfam" id="NF003251">
    <property type="entry name" value="PRK04207.1"/>
    <property type="match status" value="1"/>
</dbReference>
<dbReference type="HAMAP" id="MF_00559">
    <property type="entry name" value="G3P_dehdrog_arch"/>
    <property type="match status" value="1"/>
</dbReference>
<dbReference type="GO" id="GO:0004365">
    <property type="term" value="F:glyceraldehyde-3-phosphate dehydrogenase (NAD+) (phosphorylating) activity"/>
    <property type="evidence" value="ECO:0007669"/>
    <property type="project" value="UniProtKB-UniRule"/>
</dbReference>
<gene>
    <name evidence="10" type="primary">gap</name>
    <name evidence="15" type="ORF">FAD_0549</name>
</gene>
<dbReference type="InterPro" id="IPR006436">
    <property type="entry name" value="Glyceraldehyde-3-P_DH_2_arc"/>
</dbReference>
<keyword evidence="6 10" id="KW-0520">NAD</keyword>
<feature type="binding site" evidence="10">
    <location>
        <position position="174"/>
    </location>
    <ligand>
        <name>NAD(+)</name>
        <dbReference type="ChEBI" id="CHEBI:57540"/>
    </ligand>
</feature>
<dbReference type="PROSITE" id="PS00071">
    <property type="entry name" value="GAPDH"/>
    <property type="match status" value="1"/>
</dbReference>
<dbReference type="UniPathway" id="UPA00109">
    <property type="reaction ID" value="UER00184"/>
</dbReference>
<keyword evidence="7 10" id="KW-0324">Glycolysis</keyword>
<evidence type="ECO:0000259" key="14">
    <source>
        <dbReference type="SMART" id="SM00846"/>
    </source>
</evidence>
<evidence type="ECO:0000256" key="1">
    <source>
        <dbReference type="ARBA" id="ARBA00004869"/>
    </source>
</evidence>
<comment type="similarity">
    <text evidence="2 10 12">Belongs to the glyceraldehyde-3-phosphate dehydrogenase family.</text>
</comment>
<evidence type="ECO:0000313" key="15">
    <source>
        <dbReference type="EMBL" id="ARD84461.1"/>
    </source>
</evidence>
<evidence type="ECO:0000256" key="8">
    <source>
        <dbReference type="ARBA" id="ARBA00048067"/>
    </source>
</evidence>
<accession>A0A1V0N2Y8</accession>
<feature type="domain" description="Glyceraldehyde 3-phosphate dehydrogenase NAD(P) binding" evidence="14">
    <location>
        <begin position="9"/>
        <end position="146"/>
    </location>
</feature>